<dbReference type="Proteomes" id="UP000274762">
    <property type="component" value="Unassembled WGS sequence"/>
</dbReference>
<evidence type="ECO:0000313" key="4">
    <source>
        <dbReference type="EMBL" id="RKR95437.1"/>
    </source>
</evidence>
<dbReference type="SUPFAM" id="SSF54637">
    <property type="entry name" value="Thioesterase/thiol ester dehydrase-isomerase"/>
    <property type="match status" value="1"/>
</dbReference>
<comment type="similarity">
    <text evidence="1">Belongs to the thioesterase PaaI family.</text>
</comment>
<evidence type="ECO:0000259" key="3">
    <source>
        <dbReference type="Pfam" id="PF03061"/>
    </source>
</evidence>
<dbReference type="Gene3D" id="3.10.129.10">
    <property type="entry name" value="Hotdog Thioesterase"/>
    <property type="match status" value="1"/>
</dbReference>
<dbReference type="InterPro" id="IPR006683">
    <property type="entry name" value="Thioestr_dom"/>
</dbReference>
<organism evidence="4 5">
    <name type="scientific">Williamsia marianensis</name>
    <dbReference type="NCBI Taxonomy" id="85044"/>
    <lineage>
        <taxon>Bacteria</taxon>
        <taxon>Bacillati</taxon>
        <taxon>Actinomycetota</taxon>
        <taxon>Actinomycetes</taxon>
        <taxon>Mycobacteriales</taxon>
        <taxon>Nocardiaceae</taxon>
        <taxon>Williamsia</taxon>
    </lineage>
</organism>
<name>A0A495K2G1_WILMA</name>
<dbReference type="EMBL" id="RBKV01000001">
    <property type="protein sequence ID" value="RKR95437.1"/>
    <property type="molecule type" value="Genomic_DNA"/>
</dbReference>
<proteinExistence type="inferred from homology"/>
<evidence type="ECO:0000256" key="1">
    <source>
        <dbReference type="ARBA" id="ARBA00008324"/>
    </source>
</evidence>
<feature type="domain" description="Thioesterase" evidence="3">
    <location>
        <begin position="52"/>
        <end position="122"/>
    </location>
</feature>
<reference evidence="4 5" key="1">
    <citation type="submission" date="2018-10" db="EMBL/GenBank/DDBJ databases">
        <title>Sequencing the genomes of 1000 actinobacteria strains.</title>
        <authorList>
            <person name="Klenk H.-P."/>
        </authorList>
    </citation>
    <scope>NUCLEOTIDE SEQUENCE [LARGE SCALE GENOMIC DNA]</scope>
    <source>
        <strain evidence="4 5">DSM 44343</strain>
    </source>
</reference>
<dbReference type="NCBIfam" id="TIGR00369">
    <property type="entry name" value="unchar_dom_1"/>
    <property type="match status" value="1"/>
</dbReference>
<dbReference type="Pfam" id="PF03061">
    <property type="entry name" value="4HBT"/>
    <property type="match status" value="1"/>
</dbReference>
<dbReference type="PANTHER" id="PTHR21660">
    <property type="entry name" value="THIOESTERASE SUPERFAMILY MEMBER-RELATED"/>
    <property type="match status" value="1"/>
</dbReference>
<dbReference type="OrthoDB" id="4565299at2"/>
<evidence type="ECO:0000256" key="2">
    <source>
        <dbReference type="ARBA" id="ARBA00022801"/>
    </source>
</evidence>
<keyword evidence="2" id="KW-0378">Hydrolase</keyword>
<dbReference type="InterPro" id="IPR039298">
    <property type="entry name" value="ACOT13"/>
</dbReference>
<dbReference type="GO" id="GO:0047617">
    <property type="term" value="F:fatty acyl-CoA hydrolase activity"/>
    <property type="evidence" value="ECO:0007669"/>
    <property type="project" value="InterPro"/>
</dbReference>
<dbReference type="RefSeq" id="WP_084248258.1">
    <property type="nucleotide sequence ID" value="NZ_CBCRXS010000002.1"/>
</dbReference>
<dbReference type="CDD" id="cd03443">
    <property type="entry name" value="PaaI_thioesterase"/>
    <property type="match status" value="1"/>
</dbReference>
<comment type="caution">
    <text evidence="4">The sequence shown here is derived from an EMBL/GenBank/DDBJ whole genome shotgun (WGS) entry which is preliminary data.</text>
</comment>
<evidence type="ECO:0000313" key="5">
    <source>
        <dbReference type="Proteomes" id="UP000274762"/>
    </source>
</evidence>
<dbReference type="InterPro" id="IPR029069">
    <property type="entry name" value="HotDog_dom_sf"/>
</dbReference>
<dbReference type="PANTHER" id="PTHR21660:SF1">
    <property type="entry name" value="ACYL-COENZYME A THIOESTERASE 13"/>
    <property type="match status" value="1"/>
</dbReference>
<gene>
    <name evidence="4" type="ORF">DFJ75_2257</name>
</gene>
<dbReference type="AlphaFoldDB" id="A0A495K2G1"/>
<accession>A0A495K2G1</accession>
<dbReference type="InterPro" id="IPR003736">
    <property type="entry name" value="PAAI_dom"/>
</dbReference>
<protein>
    <submittedName>
        <fullName evidence="4">Uncharacterized protein (TIGR00369 family)</fullName>
    </submittedName>
</protein>
<sequence length="170" mass="18011">MEAPNPDFEQAVRDVVLSMPAAKHLGFDFTRIEPGDVELVAPYRQELTQHNGFFQGGVIGSLADFAGGSAAGTLLPPGWINMTVDYTIKILAPAKGDKLVVHGRVLKAGSTITVAAADVFTSSAVGDTLCATGLVTMRNIRLMKLTRAIQLSTGRSLSSGHLGEEVRKMS</sequence>